<dbReference type="InterPro" id="IPR017452">
    <property type="entry name" value="GPCR_Rhodpsn_7TM"/>
</dbReference>
<feature type="transmembrane region" description="Helical" evidence="15">
    <location>
        <begin position="350"/>
        <end position="376"/>
    </location>
</feature>
<dbReference type="PRINTS" id="PR00237">
    <property type="entry name" value="GPCRRHODOPSN"/>
</dbReference>
<feature type="transmembrane region" description="Helical" evidence="15">
    <location>
        <begin position="429"/>
        <end position="448"/>
    </location>
</feature>
<keyword evidence="3" id="KW-1003">Cell membrane</keyword>
<dbReference type="GO" id="GO:0004984">
    <property type="term" value="F:olfactory receptor activity"/>
    <property type="evidence" value="ECO:0007669"/>
    <property type="project" value="InterPro"/>
</dbReference>
<gene>
    <name evidence="17" type="ORF">J0S82_017428</name>
</gene>
<comment type="similarity">
    <text evidence="14">Belongs to the G-protein coupled receptor 1 family.</text>
</comment>
<keyword evidence="5 14" id="KW-0812">Transmembrane</keyword>
<organism evidence="17 18">
    <name type="scientific">Galemys pyrenaicus</name>
    <name type="common">Iberian desman</name>
    <name type="synonym">Pyrenean desman</name>
    <dbReference type="NCBI Taxonomy" id="202257"/>
    <lineage>
        <taxon>Eukaryota</taxon>
        <taxon>Metazoa</taxon>
        <taxon>Chordata</taxon>
        <taxon>Craniata</taxon>
        <taxon>Vertebrata</taxon>
        <taxon>Euteleostomi</taxon>
        <taxon>Mammalia</taxon>
        <taxon>Eutheria</taxon>
        <taxon>Laurasiatheria</taxon>
        <taxon>Eulipotyphla</taxon>
        <taxon>Talpidae</taxon>
        <taxon>Galemys</taxon>
    </lineage>
</organism>
<evidence type="ECO:0000256" key="14">
    <source>
        <dbReference type="RuleBase" id="RU000688"/>
    </source>
</evidence>
<dbReference type="FunFam" id="1.20.1070.10:FF:000001">
    <property type="entry name" value="Olfactory receptor"/>
    <property type="match status" value="2"/>
</dbReference>
<dbReference type="InterPro" id="IPR050939">
    <property type="entry name" value="Olfactory_GPCR1"/>
</dbReference>
<feature type="non-terminal residue" evidence="17">
    <location>
        <position position="648"/>
    </location>
</feature>
<evidence type="ECO:0000259" key="16">
    <source>
        <dbReference type="PROSITE" id="PS50262"/>
    </source>
</evidence>
<name>A0A8J6A1G7_GALPY</name>
<feature type="transmembrane region" description="Helical" evidence="15">
    <location>
        <begin position="147"/>
        <end position="169"/>
    </location>
</feature>
<dbReference type="InterPro" id="IPR000725">
    <property type="entry name" value="Olfact_rcpt"/>
</dbReference>
<dbReference type="PRINTS" id="PR00245">
    <property type="entry name" value="OLFACTORYR"/>
</dbReference>
<keyword evidence="4" id="KW-0716">Sensory transduction</keyword>
<sequence>AVKWTEIMRNLSGGHVAEFVLVGFPTSPPVQLLLFALFLAIYLLTLLENALIVSTIWLTPSLHRPMYFFLSHLSFLELWYINVTVPRLLGAFLTQDRKISYIGCMTQLYFFIALACTECVLLAVMAYDRYLAICEPLRYPTLMPSSLASRLAVSSWGSGFFSSMMKLLFISRLSYCGPNIINHFFCDISPLLNLTCSDKEQAELVDFLLALVMILLPLLAVASSYAAIIITILRIPTVEGRRKAFSTCASHLAVVVIYYSSTLFTYARPRAMYTFNYNKIISVLYTVIVPFLNPAIYCLRNKEVKDALKKAVLGRCLYPRDPVTISKVLKDDNYTATTHFILLGFPSRPAIQLLLFSVFLTTYLLTLLENFLIILAIRSDGQLHKPMYFFLSQLSFLEMWYVNVISPKMLVDFLSRDKSISFNGCMTQLYFFVTFVCTEYILLAVMAFDRYVAICNPLRYPVIMTNKLCGVLAGGCWVCGLLTAMIKMVFIARLRYCGTPHINHYFCDISPLLNVSCENSSQAELVDFFLALMVIAVPLCVVVASYITILTTILKIPSAQGRKKAFSTCASHLTVVTLFYSTTLFTYARPKLMYAYNSNKVVSVLYTVIVPLLNPIIYCLRNRDVKAALKKTILCKGSGPREDVALSN</sequence>
<evidence type="ECO:0000256" key="1">
    <source>
        <dbReference type="ARBA" id="ARBA00003929"/>
    </source>
</evidence>
<dbReference type="OrthoDB" id="9447100at2759"/>
<evidence type="ECO:0000256" key="15">
    <source>
        <dbReference type="SAM" id="Phobius"/>
    </source>
</evidence>
<keyword evidence="11 14" id="KW-0675">Receptor</keyword>
<feature type="transmembrane region" description="Helical" evidence="15">
    <location>
        <begin position="528"/>
        <end position="553"/>
    </location>
</feature>
<dbReference type="PROSITE" id="PS00237">
    <property type="entry name" value="G_PROTEIN_RECEP_F1_1"/>
    <property type="match status" value="2"/>
</dbReference>
<evidence type="ECO:0000256" key="6">
    <source>
        <dbReference type="ARBA" id="ARBA00022725"/>
    </source>
</evidence>
<feature type="transmembrane region" description="Helical" evidence="15">
    <location>
        <begin position="600"/>
        <end position="620"/>
    </location>
</feature>
<feature type="transmembrane region" description="Helical" evidence="15">
    <location>
        <begin position="207"/>
        <end position="232"/>
    </location>
</feature>
<reference evidence="17" key="1">
    <citation type="journal article" date="2021" name="Evol. Appl.">
        <title>The genome of the Pyrenean desman and the effects of bottlenecks and inbreeding on the genomic landscape of an endangered species.</title>
        <authorList>
            <person name="Escoda L."/>
            <person name="Castresana J."/>
        </authorList>
    </citation>
    <scope>NUCLEOTIDE SEQUENCE</scope>
    <source>
        <strain evidence="17">IBE-C5619</strain>
    </source>
</reference>
<dbReference type="SUPFAM" id="SSF81321">
    <property type="entry name" value="Family A G protein-coupled receptor-like"/>
    <property type="match status" value="2"/>
</dbReference>
<proteinExistence type="inferred from homology"/>
<evidence type="ECO:0000313" key="18">
    <source>
        <dbReference type="Proteomes" id="UP000700334"/>
    </source>
</evidence>
<evidence type="ECO:0000256" key="3">
    <source>
        <dbReference type="ARBA" id="ARBA00022475"/>
    </source>
</evidence>
<feature type="transmembrane region" description="Helical" evidence="15">
    <location>
        <begin position="32"/>
        <end position="58"/>
    </location>
</feature>
<feature type="transmembrane region" description="Helical" evidence="15">
    <location>
        <begin position="78"/>
        <end position="96"/>
    </location>
</feature>
<dbReference type="PROSITE" id="PS50262">
    <property type="entry name" value="G_PROTEIN_RECEP_F1_2"/>
    <property type="match status" value="2"/>
</dbReference>
<feature type="transmembrane region" description="Helical" evidence="15">
    <location>
        <begin position="565"/>
        <end position="588"/>
    </location>
</feature>
<dbReference type="PANTHER" id="PTHR24242:SF359">
    <property type="entry name" value="ODORANT RECEPTOR-RELATED"/>
    <property type="match status" value="1"/>
</dbReference>
<keyword evidence="12" id="KW-0325">Glycoprotein</keyword>
<keyword evidence="13 14" id="KW-0807">Transducer</keyword>
<dbReference type="Proteomes" id="UP000700334">
    <property type="component" value="Unassembled WGS sequence"/>
</dbReference>
<comment type="caution">
    <text evidence="17">The sequence shown here is derived from an EMBL/GenBank/DDBJ whole genome shotgun (WGS) entry which is preliminary data.</text>
</comment>
<feature type="transmembrane region" description="Helical" evidence="15">
    <location>
        <begin position="279"/>
        <end position="297"/>
    </location>
</feature>
<protein>
    <submittedName>
        <fullName evidence="17">Olfactory receptor 6P1</fullName>
    </submittedName>
</protein>
<feature type="domain" description="G-protein coupled receptors family 1 profile" evidence="16">
    <location>
        <begin position="369"/>
        <end position="618"/>
    </location>
</feature>
<evidence type="ECO:0000256" key="7">
    <source>
        <dbReference type="ARBA" id="ARBA00022989"/>
    </source>
</evidence>
<dbReference type="EMBL" id="JAGFMF010011925">
    <property type="protein sequence ID" value="KAG8509910.1"/>
    <property type="molecule type" value="Genomic_DNA"/>
</dbReference>
<dbReference type="Pfam" id="PF13853">
    <property type="entry name" value="7tm_4"/>
    <property type="match status" value="2"/>
</dbReference>
<dbReference type="AlphaFoldDB" id="A0A8J6A1G7"/>
<dbReference type="CDD" id="cd15224">
    <property type="entry name" value="7tmA_OR6B-like"/>
    <property type="match status" value="2"/>
</dbReference>
<comment type="subcellular location">
    <subcellularLocation>
        <location evidence="2">Cell membrane</location>
        <topology evidence="2">Multi-pass membrane protein</topology>
    </subcellularLocation>
</comment>
<evidence type="ECO:0000256" key="8">
    <source>
        <dbReference type="ARBA" id="ARBA00023040"/>
    </source>
</evidence>
<keyword evidence="18" id="KW-1185">Reference proteome</keyword>
<feature type="transmembrane region" description="Helical" evidence="15">
    <location>
        <begin position="388"/>
        <end position="409"/>
    </location>
</feature>
<dbReference type="PANTHER" id="PTHR24242">
    <property type="entry name" value="G-PROTEIN COUPLED RECEPTOR"/>
    <property type="match status" value="1"/>
</dbReference>
<keyword evidence="8 14" id="KW-0297">G-protein coupled receptor</keyword>
<evidence type="ECO:0000256" key="10">
    <source>
        <dbReference type="ARBA" id="ARBA00023157"/>
    </source>
</evidence>
<dbReference type="GO" id="GO:0004930">
    <property type="term" value="F:G protein-coupled receptor activity"/>
    <property type="evidence" value="ECO:0007669"/>
    <property type="project" value="UniProtKB-KW"/>
</dbReference>
<evidence type="ECO:0000256" key="4">
    <source>
        <dbReference type="ARBA" id="ARBA00022606"/>
    </source>
</evidence>
<feature type="transmembrane region" description="Helical" evidence="15">
    <location>
        <begin position="108"/>
        <end position="127"/>
    </location>
</feature>
<feature type="transmembrane region" description="Helical" evidence="15">
    <location>
        <begin position="244"/>
        <end position="267"/>
    </location>
</feature>
<dbReference type="GO" id="GO:0005886">
    <property type="term" value="C:plasma membrane"/>
    <property type="evidence" value="ECO:0007669"/>
    <property type="project" value="UniProtKB-SubCell"/>
</dbReference>
<evidence type="ECO:0000256" key="9">
    <source>
        <dbReference type="ARBA" id="ARBA00023136"/>
    </source>
</evidence>
<evidence type="ECO:0000256" key="13">
    <source>
        <dbReference type="ARBA" id="ARBA00023224"/>
    </source>
</evidence>
<keyword evidence="6" id="KW-0552">Olfaction</keyword>
<feature type="transmembrane region" description="Helical" evidence="15">
    <location>
        <begin position="468"/>
        <end position="490"/>
    </location>
</feature>
<dbReference type="InterPro" id="IPR000276">
    <property type="entry name" value="GPCR_Rhodpsn"/>
</dbReference>
<feature type="domain" description="G-protein coupled receptors family 1 profile" evidence="16">
    <location>
        <begin position="48"/>
        <end position="297"/>
    </location>
</feature>
<dbReference type="Gene3D" id="1.20.1070.10">
    <property type="entry name" value="Rhodopsin 7-helix transmembrane proteins"/>
    <property type="match status" value="2"/>
</dbReference>
<keyword evidence="7 15" id="KW-1133">Transmembrane helix</keyword>
<evidence type="ECO:0000256" key="5">
    <source>
        <dbReference type="ARBA" id="ARBA00022692"/>
    </source>
</evidence>
<keyword evidence="10" id="KW-1015">Disulfide bond</keyword>
<evidence type="ECO:0000313" key="17">
    <source>
        <dbReference type="EMBL" id="KAG8509910.1"/>
    </source>
</evidence>
<keyword evidence="9 15" id="KW-0472">Membrane</keyword>
<evidence type="ECO:0000256" key="2">
    <source>
        <dbReference type="ARBA" id="ARBA00004651"/>
    </source>
</evidence>
<evidence type="ECO:0000256" key="12">
    <source>
        <dbReference type="ARBA" id="ARBA00023180"/>
    </source>
</evidence>
<evidence type="ECO:0000256" key="11">
    <source>
        <dbReference type="ARBA" id="ARBA00023170"/>
    </source>
</evidence>
<comment type="function">
    <text evidence="1">Putative odorant or sperm cell receptor.</text>
</comment>
<accession>A0A8J6A1G7</accession>